<keyword evidence="2" id="KW-0812">Transmembrane</keyword>
<evidence type="ECO:0000256" key="2">
    <source>
        <dbReference type="SAM" id="Phobius"/>
    </source>
</evidence>
<keyword evidence="4" id="KW-1185">Reference proteome</keyword>
<keyword evidence="2" id="KW-0472">Membrane</keyword>
<sequence length="546" mass="64951">MDVRLKILIIAISFVAFFYLITVILYLISKYPQQYIKKLEKSLNIIEKKWTKIFEENLQFHEFSTQNKEFNLLEKKISEATINFENNKIELNNLYKSVVNDISRYFKNNEGTIFKLIKKVKVANKKSNFIISKLNANFKHIESLSGSISSDITNAMLILNNYSNLHKEIDHYLNTVVSGDFKICFNTEIIKLNTKIQELKMKLNGQNFSKPNFKEHLNKLHDYLKNYGTLIIMGNKYFSLLDEILEYAQMIKNQNVNILESNELSEINTNLDRENLITTIQTIKKYMLSTDINDWKNIIEPKIMAFKYDVNKYTHIFIYKKQILDIFNTIKTRLIIYIEKIKKINIEILKSYRFLEVKDVKKNMDNIDKLECVISDFLKQDNFNYKNNQIFESLRIILKKLQDIIQSENLIIEDLKNQNLKLKNKAIFKSLINTYKEMFVWAQAIEIGFSEKDLDTIKKIEILINKDEIEDYQLEKLKLYELILNFSLQNKIFKKTSLYNILWNLGHKVSSNEELKNLYKKISQHFENSEYDVAINQIQMYLDDYN</sequence>
<feature type="coiled-coil region" evidence="1">
    <location>
        <begin position="398"/>
        <end position="425"/>
    </location>
</feature>
<protein>
    <submittedName>
        <fullName evidence="3">Uncharacterized protein</fullName>
    </submittedName>
</protein>
<gene>
    <name evidence="3" type="ORF">R9B83_02685</name>
</gene>
<name>A0ABZ0PAE2_9BACT</name>
<dbReference type="EMBL" id="CP137845">
    <property type="protein sequence ID" value="WPB53871.1"/>
    <property type="molecule type" value="Genomic_DNA"/>
</dbReference>
<proteinExistence type="predicted"/>
<accession>A0ABZ0PAE2</accession>
<keyword evidence="2" id="KW-1133">Transmembrane helix</keyword>
<organism evidence="3 4">
    <name type="scientific">Metamycoplasma equirhinis</name>
    <dbReference type="NCBI Taxonomy" id="92402"/>
    <lineage>
        <taxon>Bacteria</taxon>
        <taxon>Bacillati</taxon>
        <taxon>Mycoplasmatota</taxon>
        <taxon>Mycoplasmoidales</taxon>
        <taxon>Metamycoplasmataceae</taxon>
        <taxon>Metamycoplasma</taxon>
    </lineage>
</organism>
<dbReference type="Proteomes" id="UP001303601">
    <property type="component" value="Chromosome"/>
</dbReference>
<dbReference type="RefSeq" id="WP_140031177.1">
    <property type="nucleotide sequence ID" value="NZ_CP137845.1"/>
</dbReference>
<evidence type="ECO:0000313" key="3">
    <source>
        <dbReference type="EMBL" id="WPB53871.1"/>
    </source>
</evidence>
<evidence type="ECO:0000256" key="1">
    <source>
        <dbReference type="SAM" id="Coils"/>
    </source>
</evidence>
<feature type="transmembrane region" description="Helical" evidence="2">
    <location>
        <begin position="7"/>
        <end position="28"/>
    </location>
</feature>
<dbReference type="GeneID" id="94493782"/>
<evidence type="ECO:0000313" key="4">
    <source>
        <dbReference type="Proteomes" id="UP001303601"/>
    </source>
</evidence>
<keyword evidence="1" id="KW-0175">Coiled coil</keyword>
<reference evidence="3" key="1">
    <citation type="submission" date="2023-11" db="EMBL/GenBank/DDBJ databases">
        <title>Completed genome sequence of Mycoplasma equirhinis type strain M432/72.</title>
        <authorList>
            <person name="Spergser J."/>
        </authorList>
    </citation>
    <scope>NUCLEOTIDE SEQUENCE [LARGE SCALE GENOMIC DNA]</scope>
    <source>
        <strain evidence="3">M432/72</strain>
    </source>
</reference>